<dbReference type="EMBL" id="PCTC01000035">
    <property type="protein sequence ID" value="PIP63577.1"/>
    <property type="molecule type" value="Genomic_DNA"/>
</dbReference>
<evidence type="ECO:0000313" key="4">
    <source>
        <dbReference type="Proteomes" id="UP000229699"/>
    </source>
</evidence>
<dbReference type="InterPro" id="IPR021416">
    <property type="entry name" value="DUF3048_N"/>
</dbReference>
<dbReference type="AlphaFoldDB" id="A0A2H0C0Y6"/>
<dbReference type="Proteomes" id="UP000229699">
    <property type="component" value="Unassembled WGS sequence"/>
</dbReference>
<proteinExistence type="predicted"/>
<sequence length="388" mass="43913">MINKKIAFVVVFILFILSGITTYSFFSEEKGLSFLSPITYKAPISENSTTETAINAEPKTEECPLNGEMLSKTEKTIWEGQRPLGIMIENHKEARPQSGLSSADIVYEAVSEGGITRFLAIFYCKNASYIGPVRSARMYFLKFLEGYGQNPLYAHVGGANTDGPADALGYINELGWSSYNDLNQFSVPFPHFWRDYERLKNVATEHTVYTSTKKLWQYAKDKRELTNVDDQGVRWDKGFEPWKFEDDVKTSDPGKVVKIDFGFWDSLASDFNVVWNYNSTTNSYKRTNGGLPHLDKNTGKQLEAKNIVVMFAKESPANDGYEGGHLLYKNVGSGEMLFFKNGQVVRGAWGKETEEDNIKFFDNSDKEISMVRGQVFIEMLPIGNKVNY</sequence>
<name>A0A2H0C0Y6_9BACT</name>
<gene>
    <name evidence="3" type="ORF">COW97_01780</name>
</gene>
<protein>
    <recommendedName>
        <fullName evidence="5">DUF3048 domain-containing protein</fullName>
    </recommendedName>
</protein>
<dbReference type="Pfam" id="PF11258">
    <property type="entry name" value="DUF3048"/>
    <property type="match status" value="1"/>
</dbReference>
<feature type="domain" description="DUF3048" evidence="1">
    <location>
        <begin position="79"/>
        <end position="222"/>
    </location>
</feature>
<feature type="domain" description="DUF3048" evidence="2">
    <location>
        <begin position="273"/>
        <end position="377"/>
    </location>
</feature>
<evidence type="ECO:0000259" key="2">
    <source>
        <dbReference type="Pfam" id="PF17479"/>
    </source>
</evidence>
<dbReference type="Gene3D" id="3.50.90.10">
    <property type="entry name" value="YerB-like"/>
    <property type="match status" value="1"/>
</dbReference>
<organism evidence="3 4">
    <name type="scientific">Candidatus Roizmanbacteria bacterium CG22_combo_CG10-13_8_21_14_all_34_12</name>
    <dbReference type="NCBI Taxonomy" id="1974860"/>
    <lineage>
        <taxon>Bacteria</taxon>
        <taxon>Candidatus Roizmaniibacteriota</taxon>
    </lineage>
</organism>
<dbReference type="Pfam" id="PF17479">
    <property type="entry name" value="DUF3048_C"/>
    <property type="match status" value="1"/>
</dbReference>
<evidence type="ECO:0000259" key="1">
    <source>
        <dbReference type="Pfam" id="PF11258"/>
    </source>
</evidence>
<evidence type="ECO:0000313" key="3">
    <source>
        <dbReference type="EMBL" id="PIP63577.1"/>
    </source>
</evidence>
<comment type="caution">
    <text evidence="3">The sequence shown here is derived from an EMBL/GenBank/DDBJ whole genome shotgun (WGS) entry which is preliminary data.</text>
</comment>
<accession>A0A2H0C0Y6</accession>
<evidence type="ECO:0008006" key="5">
    <source>
        <dbReference type="Google" id="ProtNLM"/>
    </source>
</evidence>
<reference evidence="3 4" key="1">
    <citation type="submission" date="2017-09" db="EMBL/GenBank/DDBJ databases">
        <title>Depth-based differentiation of microbial function through sediment-hosted aquifers and enrichment of novel symbionts in the deep terrestrial subsurface.</title>
        <authorList>
            <person name="Probst A.J."/>
            <person name="Ladd B."/>
            <person name="Jarett J.K."/>
            <person name="Geller-Mcgrath D.E."/>
            <person name="Sieber C.M."/>
            <person name="Emerson J.B."/>
            <person name="Anantharaman K."/>
            <person name="Thomas B.C."/>
            <person name="Malmstrom R."/>
            <person name="Stieglmeier M."/>
            <person name="Klingl A."/>
            <person name="Woyke T."/>
            <person name="Ryan C.M."/>
            <person name="Banfield J.F."/>
        </authorList>
    </citation>
    <scope>NUCLEOTIDE SEQUENCE [LARGE SCALE GENOMIC DNA]</scope>
    <source>
        <strain evidence="3">CG22_combo_CG10-13_8_21_14_all_34_12</strain>
    </source>
</reference>
<dbReference type="SUPFAM" id="SSF159774">
    <property type="entry name" value="YerB-like"/>
    <property type="match status" value="1"/>
</dbReference>
<dbReference type="InterPro" id="IPR035328">
    <property type="entry name" value="DUF3048_C"/>
</dbReference>
<dbReference type="InterPro" id="IPR023158">
    <property type="entry name" value="YerB-like_sf"/>
</dbReference>